<evidence type="ECO:0000256" key="1">
    <source>
        <dbReference type="ARBA" id="ARBA00000085"/>
    </source>
</evidence>
<name>A0A5C7AGH7_9FLAO</name>
<dbReference type="Proteomes" id="UP000321734">
    <property type="component" value="Unassembled WGS sequence"/>
</dbReference>
<dbReference type="EC" id="2.7.13.3" evidence="2"/>
<protein>
    <recommendedName>
        <fullName evidence="2">histidine kinase</fullName>
        <ecNumber evidence="2">2.7.13.3</ecNumber>
    </recommendedName>
</protein>
<dbReference type="SUPFAM" id="SSF47384">
    <property type="entry name" value="Homodimeric domain of signal transducing histidine kinase"/>
    <property type="match status" value="1"/>
</dbReference>
<evidence type="ECO:0000259" key="6">
    <source>
        <dbReference type="PROSITE" id="PS50109"/>
    </source>
</evidence>
<dbReference type="InterPro" id="IPR036890">
    <property type="entry name" value="HATPase_C_sf"/>
</dbReference>
<dbReference type="SMART" id="SM00065">
    <property type="entry name" value="GAF"/>
    <property type="match status" value="1"/>
</dbReference>
<evidence type="ECO:0000256" key="5">
    <source>
        <dbReference type="ARBA" id="ARBA00022777"/>
    </source>
</evidence>
<evidence type="ECO:0000313" key="7">
    <source>
        <dbReference type="EMBL" id="TXE06523.1"/>
    </source>
</evidence>
<dbReference type="InterPro" id="IPR003018">
    <property type="entry name" value="GAF"/>
</dbReference>
<dbReference type="SUPFAM" id="SSF55781">
    <property type="entry name" value="GAF domain-like"/>
    <property type="match status" value="1"/>
</dbReference>
<dbReference type="SMART" id="SM00388">
    <property type="entry name" value="HisKA"/>
    <property type="match status" value="1"/>
</dbReference>
<keyword evidence="4" id="KW-0808">Transferase</keyword>
<evidence type="ECO:0000313" key="8">
    <source>
        <dbReference type="Proteomes" id="UP000321734"/>
    </source>
</evidence>
<dbReference type="Gene3D" id="1.10.287.130">
    <property type="match status" value="1"/>
</dbReference>
<dbReference type="AlphaFoldDB" id="A0A5C7AGH7"/>
<dbReference type="Pfam" id="PF01590">
    <property type="entry name" value="GAF"/>
    <property type="match status" value="1"/>
</dbReference>
<proteinExistence type="predicted"/>
<dbReference type="InterPro" id="IPR029016">
    <property type="entry name" value="GAF-like_dom_sf"/>
</dbReference>
<feature type="domain" description="Histidine kinase" evidence="6">
    <location>
        <begin position="248"/>
        <end position="464"/>
    </location>
</feature>
<evidence type="ECO:0000256" key="3">
    <source>
        <dbReference type="ARBA" id="ARBA00022553"/>
    </source>
</evidence>
<comment type="catalytic activity">
    <reaction evidence="1">
        <text>ATP + protein L-histidine = ADP + protein N-phospho-L-histidine.</text>
        <dbReference type="EC" id="2.7.13.3"/>
    </reaction>
</comment>
<dbReference type="InterPro" id="IPR003661">
    <property type="entry name" value="HisK_dim/P_dom"/>
</dbReference>
<dbReference type="InterPro" id="IPR005467">
    <property type="entry name" value="His_kinase_dom"/>
</dbReference>
<dbReference type="PROSITE" id="PS50109">
    <property type="entry name" value="HIS_KIN"/>
    <property type="match status" value="1"/>
</dbReference>
<evidence type="ECO:0000256" key="2">
    <source>
        <dbReference type="ARBA" id="ARBA00012438"/>
    </source>
</evidence>
<dbReference type="CDD" id="cd00082">
    <property type="entry name" value="HisKA"/>
    <property type="match status" value="1"/>
</dbReference>
<keyword evidence="3" id="KW-0597">Phosphoprotein</keyword>
<comment type="caution">
    <text evidence="7">The sequence shown here is derived from an EMBL/GenBank/DDBJ whole genome shotgun (WGS) entry which is preliminary data.</text>
</comment>
<evidence type="ECO:0000256" key="4">
    <source>
        <dbReference type="ARBA" id="ARBA00022679"/>
    </source>
</evidence>
<dbReference type="SMART" id="SM00387">
    <property type="entry name" value="HATPase_c"/>
    <property type="match status" value="1"/>
</dbReference>
<gene>
    <name evidence="7" type="ORF">ES711_13515</name>
</gene>
<dbReference type="PANTHER" id="PTHR43047">
    <property type="entry name" value="TWO-COMPONENT HISTIDINE PROTEIN KINASE"/>
    <property type="match status" value="1"/>
</dbReference>
<dbReference type="InterPro" id="IPR004358">
    <property type="entry name" value="Sig_transdc_His_kin-like_C"/>
</dbReference>
<dbReference type="Gene3D" id="3.30.565.10">
    <property type="entry name" value="Histidine kinase-like ATPase, C-terminal domain"/>
    <property type="match status" value="1"/>
</dbReference>
<accession>A0A5C7AGH7</accession>
<dbReference type="EMBL" id="VORX01000007">
    <property type="protein sequence ID" value="TXE06523.1"/>
    <property type="molecule type" value="Genomic_DNA"/>
</dbReference>
<dbReference type="Pfam" id="PF02518">
    <property type="entry name" value="HATPase_c"/>
    <property type="match status" value="1"/>
</dbReference>
<sequence>MRKFGAAAARACTITLSLFLIPYIKRIKTVPVKNAKGKIVRNVGTALNISNVKNFQHTLTLLANMAKLFINIPLNHISEEIEKTLETMGNFVDADRVYIFDYDWEKQICRNTYEWCNEGITPEIKQLQAVSIDDIPWWVDAHKKGNKLAISDVNALKPDDGVKKILEPQGVKSLFTLPLMQSGKCIGFIGFDSVRNFHRYSKREEVILTFFSELMVNIQNRKAQENLLVLEKEKAEQSDKIKTAFINTISHEIRTPLNGILGIGQMLAETDFSSEERAELFNGLSTSSNRLMNTITDYMDMSMIFSDAVKVDKMEFLLKPWFEYITKKAKDLFSEKNIHFDVLFPADHNALKVTSDPMLLEKILYKLLDNAIKFTNEGSVTCTYKVTSKHIEFLVQDTGKGVATNKLKLIFEMFSQEDSSMTRGHEGSGLGLKIAKELVVLLGGEINVVSKIGKGSIFTFTIPL</sequence>
<dbReference type="SUPFAM" id="SSF55874">
    <property type="entry name" value="ATPase domain of HSP90 chaperone/DNA topoisomerase II/histidine kinase"/>
    <property type="match status" value="1"/>
</dbReference>
<dbReference type="Pfam" id="PF00512">
    <property type="entry name" value="HisKA"/>
    <property type="match status" value="1"/>
</dbReference>
<dbReference type="Gene3D" id="3.30.450.40">
    <property type="match status" value="1"/>
</dbReference>
<dbReference type="CDD" id="cd16922">
    <property type="entry name" value="HATPase_EvgS-ArcB-TorS-like"/>
    <property type="match status" value="1"/>
</dbReference>
<organism evidence="7 8">
    <name type="scientific">Gelidibacter salicanalis</name>
    <dbReference type="NCBI Taxonomy" id="291193"/>
    <lineage>
        <taxon>Bacteria</taxon>
        <taxon>Pseudomonadati</taxon>
        <taxon>Bacteroidota</taxon>
        <taxon>Flavobacteriia</taxon>
        <taxon>Flavobacteriales</taxon>
        <taxon>Flavobacteriaceae</taxon>
        <taxon>Gelidibacter</taxon>
    </lineage>
</organism>
<dbReference type="PRINTS" id="PR00344">
    <property type="entry name" value="BCTRLSENSOR"/>
</dbReference>
<dbReference type="InterPro" id="IPR036097">
    <property type="entry name" value="HisK_dim/P_sf"/>
</dbReference>
<keyword evidence="8" id="KW-1185">Reference proteome</keyword>
<dbReference type="GO" id="GO:0000155">
    <property type="term" value="F:phosphorelay sensor kinase activity"/>
    <property type="evidence" value="ECO:0007669"/>
    <property type="project" value="InterPro"/>
</dbReference>
<dbReference type="OrthoDB" id="9781208at2"/>
<dbReference type="InterPro" id="IPR003594">
    <property type="entry name" value="HATPase_dom"/>
</dbReference>
<keyword evidence="5 7" id="KW-0418">Kinase</keyword>
<reference evidence="7 8" key="1">
    <citation type="submission" date="2019-08" db="EMBL/GenBank/DDBJ databases">
        <title>Genome sequence of Gelidibacter salicanalis IC162T.</title>
        <authorList>
            <person name="Bowman J.P."/>
        </authorList>
    </citation>
    <scope>NUCLEOTIDE SEQUENCE [LARGE SCALE GENOMIC DNA]</scope>
    <source>
        <strain evidence="7 8">IC162</strain>
    </source>
</reference>